<comment type="caution">
    <text evidence="1">The sequence shown here is derived from an EMBL/GenBank/DDBJ whole genome shotgun (WGS) entry which is preliminary data.</text>
</comment>
<dbReference type="Proteomes" id="UP001143910">
    <property type="component" value="Unassembled WGS sequence"/>
</dbReference>
<accession>A0ACC1NVI6</accession>
<reference evidence="1" key="1">
    <citation type="submission" date="2022-08" db="EMBL/GenBank/DDBJ databases">
        <title>Genome Sequence of Lecanicillium fungicola.</title>
        <authorList>
            <person name="Buettner E."/>
        </authorList>
    </citation>
    <scope>NUCLEOTIDE SEQUENCE</scope>
    <source>
        <strain evidence="1">Babe33</strain>
    </source>
</reference>
<keyword evidence="2" id="KW-1185">Reference proteome</keyword>
<dbReference type="EMBL" id="JANJQO010000076">
    <property type="protein sequence ID" value="KAJ2982434.1"/>
    <property type="molecule type" value="Genomic_DNA"/>
</dbReference>
<organism evidence="1 2">
    <name type="scientific">Zarea fungicola</name>
    <dbReference type="NCBI Taxonomy" id="93591"/>
    <lineage>
        <taxon>Eukaryota</taxon>
        <taxon>Fungi</taxon>
        <taxon>Dikarya</taxon>
        <taxon>Ascomycota</taxon>
        <taxon>Pezizomycotina</taxon>
        <taxon>Sordariomycetes</taxon>
        <taxon>Hypocreomycetidae</taxon>
        <taxon>Hypocreales</taxon>
        <taxon>Cordycipitaceae</taxon>
        <taxon>Zarea</taxon>
    </lineage>
</organism>
<sequence length="321" mass="36360">MEIGLDDWLTLATLLFGIPGTIINSHFLPLSGIGRDVWTLTPDQITDFGRYFYANEIIYFTAVWLAKLALLFFYRRIFPGTGVRRLLEATIAFNLLSGVASSLVAIFQCTPMSHFWLKWDGLHKGHCVDINAFSWSYAIISIVLDLWMLAIPLWQIRILTLGWKKKLGVALMFAAGTFVTIVSILRLKSLLTFRYTTPNPTYDFFEVGVWSDAEINCSLICVCLPSLRLLLMHIFPRIRETVGHDSNGGRNVAERDDKYAKLAVRRNNDQGSDEESGLAKADRAWLPKPFTVKYLDHDEVQLVSLQTQRSGTRGHGRNEAV</sequence>
<evidence type="ECO:0000313" key="2">
    <source>
        <dbReference type="Proteomes" id="UP001143910"/>
    </source>
</evidence>
<gene>
    <name evidence="1" type="ORF">NQ176_g1391</name>
</gene>
<proteinExistence type="predicted"/>
<evidence type="ECO:0000313" key="1">
    <source>
        <dbReference type="EMBL" id="KAJ2982434.1"/>
    </source>
</evidence>
<name>A0ACC1NVI6_9HYPO</name>
<protein>
    <submittedName>
        <fullName evidence="1">Uncharacterized protein</fullName>
    </submittedName>
</protein>